<organism evidence="2 3">
    <name type="scientific">Rasamsonia emersonii (strain ATCC 16479 / CBS 393.64 / IMI 116815)</name>
    <dbReference type="NCBI Taxonomy" id="1408163"/>
    <lineage>
        <taxon>Eukaryota</taxon>
        <taxon>Fungi</taxon>
        <taxon>Dikarya</taxon>
        <taxon>Ascomycota</taxon>
        <taxon>Pezizomycotina</taxon>
        <taxon>Eurotiomycetes</taxon>
        <taxon>Eurotiomycetidae</taxon>
        <taxon>Eurotiales</taxon>
        <taxon>Trichocomaceae</taxon>
        <taxon>Rasamsonia</taxon>
    </lineage>
</organism>
<dbReference type="GeneID" id="25317863"/>
<keyword evidence="3" id="KW-1185">Reference proteome</keyword>
<sequence length="217" mass="23659">MPCHLHEACQACMVVAIGLACLANVSLRAFISITVVLREARDYIDNRNNARSADGISSILVFDKVRAGPQTGPLPSMVAETGPQRTCDISTMKHLVTWKSENPLHAVPGPHKLLKRFIALLTRSWARFYMDRTIRTATNYPRAPQFILVECAVKNPAQWGCDYSASGASGPECQPPTGHMSIAQPVMCGRCSSRRSPSANRMPTGSNPTLVRPLSLS</sequence>
<dbReference type="Proteomes" id="UP000053958">
    <property type="component" value="Unassembled WGS sequence"/>
</dbReference>
<accession>A0A0F4YS63</accession>
<gene>
    <name evidence="2" type="ORF">T310_5519</name>
</gene>
<dbReference type="RefSeq" id="XP_013327080.1">
    <property type="nucleotide sequence ID" value="XM_013471626.1"/>
</dbReference>
<dbReference type="AlphaFoldDB" id="A0A0F4YS63"/>
<protein>
    <submittedName>
        <fullName evidence="2">Uncharacterized protein</fullName>
    </submittedName>
</protein>
<reference evidence="2 3" key="1">
    <citation type="submission" date="2015-04" db="EMBL/GenBank/DDBJ databases">
        <authorList>
            <person name="Heijne W.H."/>
            <person name="Fedorova N.D."/>
            <person name="Nierman W.C."/>
            <person name="Vollebregt A.W."/>
            <person name="Zhao Z."/>
            <person name="Wu L."/>
            <person name="Kumar M."/>
            <person name="Stam H."/>
            <person name="van den Berg M.A."/>
            <person name="Pel H.J."/>
        </authorList>
    </citation>
    <scope>NUCLEOTIDE SEQUENCE [LARGE SCALE GENOMIC DNA]</scope>
    <source>
        <strain evidence="2 3">CBS 393.64</strain>
    </source>
</reference>
<evidence type="ECO:0000256" key="1">
    <source>
        <dbReference type="SAM" id="MobiDB-lite"/>
    </source>
</evidence>
<feature type="region of interest" description="Disordered" evidence="1">
    <location>
        <begin position="192"/>
        <end position="217"/>
    </location>
</feature>
<feature type="compositionally biased region" description="Polar residues" evidence="1">
    <location>
        <begin position="194"/>
        <end position="209"/>
    </location>
</feature>
<proteinExistence type="predicted"/>
<dbReference type="EMBL" id="LASV01000256">
    <property type="protein sequence ID" value="KKA20468.1"/>
    <property type="molecule type" value="Genomic_DNA"/>
</dbReference>
<comment type="caution">
    <text evidence="2">The sequence shown here is derived from an EMBL/GenBank/DDBJ whole genome shotgun (WGS) entry which is preliminary data.</text>
</comment>
<name>A0A0F4YS63_RASE3</name>
<evidence type="ECO:0000313" key="2">
    <source>
        <dbReference type="EMBL" id="KKA20468.1"/>
    </source>
</evidence>
<evidence type="ECO:0000313" key="3">
    <source>
        <dbReference type="Proteomes" id="UP000053958"/>
    </source>
</evidence>